<reference evidence="3" key="1">
    <citation type="submission" date="2025-08" db="UniProtKB">
        <authorList>
            <consortium name="RefSeq"/>
        </authorList>
    </citation>
    <scope>IDENTIFICATION</scope>
</reference>
<dbReference type="InterPro" id="IPR029526">
    <property type="entry name" value="PGBD"/>
</dbReference>
<name>A0ABM1A0Y3_APLCA</name>
<gene>
    <name evidence="3" type="primary">LOC106011918</name>
</gene>
<feature type="domain" description="PiggyBac transposable element-derived protein" evidence="1">
    <location>
        <begin position="14"/>
        <end position="64"/>
    </location>
</feature>
<proteinExistence type="predicted"/>
<organism evidence="2 3">
    <name type="scientific">Aplysia californica</name>
    <name type="common">California sea hare</name>
    <dbReference type="NCBI Taxonomy" id="6500"/>
    <lineage>
        <taxon>Eukaryota</taxon>
        <taxon>Metazoa</taxon>
        <taxon>Spiralia</taxon>
        <taxon>Lophotrochozoa</taxon>
        <taxon>Mollusca</taxon>
        <taxon>Gastropoda</taxon>
        <taxon>Heterobranchia</taxon>
        <taxon>Euthyneura</taxon>
        <taxon>Tectipleura</taxon>
        <taxon>Aplysiida</taxon>
        <taxon>Aplysioidea</taxon>
        <taxon>Aplysiidae</taxon>
        <taxon>Aplysia</taxon>
    </lineage>
</organism>
<evidence type="ECO:0000313" key="3">
    <source>
        <dbReference type="RefSeq" id="XP_012938598.1"/>
    </source>
</evidence>
<dbReference type="GeneID" id="106011918"/>
<dbReference type="Pfam" id="PF13843">
    <property type="entry name" value="DDE_Tnp_1_7"/>
    <property type="match status" value="1"/>
</dbReference>
<sequence>MVMRRGKNGPEPMMKPDAILFYYRYMFGVDLSDQLRSYYAVGRKSVKWWRYVLWFVVQMSLANASILFKAANRPLPGNQHPFSQLRFRLSYRRLSLATSAGEANHSTAGLGSSLSSDHQISRMHGREAVCYEGSRNKVKTPKGRPPETCYGCLICKSRLCKGKCFASLHQRLAKLQS</sequence>
<dbReference type="PANTHER" id="PTHR46599:SF2">
    <property type="entry name" value="PIGGYBAC TRANSPOSABLE ELEMENT-DERIVED PROTEIN 4-LIKE"/>
    <property type="match status" value="1"/>
</dbReference>
<dbReference type="PANTHER" id="PTHR46599">
    <property type="entry name" value="PIGGYBAC TRANSPOSABLE ELEMENT-DERIVED PROTEIN 4"/>
    <property type="match status" value="1"/>
</dbReference>
<accession>A0ABM1A0Y3</accession>
<dbReference type="RefSeq" id="XP_012938598.1">
    <property type="nucleotide sequence ID" value="XM_013083144.1"/>
</dbReference>
<dbReference type="Proteomes" id="UP000694888">
    <property type="component" value="Unplaced"/>
</dbReference>
<evidence type="ECO:0000259" key="1">
    <source>
        <dbReference type="Pfam" id="PF13843"/>
    </source>
</evidence>
<protein>
    <submittedName>
        <fullName evidence="3">Uncharacterized protein LOC106011918</fullName>
    </submittedName>
</protein>
<evidence type="ECO:0000313" key="2">
    <source>
        <dbReference type="Proteomes" id="UP000694888"/>
    </source>
</evidence>
<keyword evidence="2" id="KW-1185">Reference proteome</keyword>